<organism evidence="1 2">
    <name type="scientific">Alteromonas macleodii</name>
    <name type="common">Pseudoalteromonas macleodii</name>
    <dbReference type="NCBI Taxonomy" id="28108"/>
    <lineage>
        <taxon>Bacteria</taxon>
        <taxon>Pseudomonadati</taxon>
        <taxon>Pseudomonadota</taxon>
        <taxon>Gammaproteobacteria</taxon>
        <taxon>Alteromonadales</taxon>
        <taxon>Alteromonadaceae</taxon>
        <taxon>Alteromonas/Salinimonas group</taxon>
        <taxon>Alteromonas</taxon>
    </lineage>
</organism>
<dbReference type="Pfam" id="PF05114">
    <property type="entry name" value="MbnB_TglH_ChrH"/>
    <property type="match status" value="1"/>
</dbReference>
<name>A0AB36FNP0_ALTMA</name>
<dbReference type="Proteomes" id="UP000095392">
    <property type="component" value="Unassembled WGS sequence"/>
</dbReference>
<protein>
    <recommendedName>
        <fullName evidence="3">DUF692 domain-containing protein</fullName>
    </recommendedName>
</protein>
<keyword evidence="2" id="KW-1185">Reference proteome</keyword>
<dbReference type="PANTHER" id="PTHR42194">
    <property type="entry name" value="UPF0276 PROTEIN HI_1600"/>
    <property type="match status" value="1"/>
</dbReference>
<dbReference type="Gene3D" id="3.20.20.150">
    <property type="entry name" value="Divalent-metal-dependent TIM barrel enzymes"/>
    <property type="match status" value="1"/>
</dbReference>
<dbReference type="RefSeq" id="WP_069945644.1">
    <property type="nucleotide sequence ID" value="NZ_MIPW01000036.1"/>
</dbReference>
<evidence type="ECO:0000313" key="2">
    <source>
        <dbReference type="Proteomes" id="UP000095392"/>
    </source>
</evidence>
<reference evidence="1 2" key="1">
    <citation type="submission" date="2016-09" db="EMBL/GenBank/DDBJ databases">
        <title>Draft Genome Sequence of four Alteromonas macleodii strains isolated from copper coupons and grown long-term at elevated copper levels.</title>
        <authorList>
            <person name="Cusick K."/>
            <person name="Dale J."/>
            <person name="Little B."/>
            <person name="Biffinger J."/>
        </authorList>
    </citation>
    <scope>NUCLEOTIDE SEQUENCE [LARGE SCALE GENOMIC DNA]</scope>
    <source>
        <strain evidence="1 2">KCP01</strain>
    </source>
</reference>
<gene>
    <name evidence="1" type="ORF">BFV95_4712</name>
</gene>
<dbReference type="SUPFAM" id="SSF51658">
    <property type="entry name" value="Xylose isomerase-like"/>
    <property type="match status" value="1"/>
</dbReference>
<dbReference type="EMBL" id="MIPY01000061">
    <property type="protein sequence ID" value="OES24445.1"/>
    <property type="molecule type" value="Genomic_DNA"/>
</dbReference>
<proteinExistence type="predicted"/>
<dbReference type="InterPro" id="IPR007801">
    <property type="entry name" value="MbnB/TglH/ChrH"/>
</dbReference>
<evidence type="ECO:0000313" key="1">
    <source>
        <dbReference type="EMBL" id="OES24445.1"/>
    </source>
</evidence>
<dbReference type="PANTHER" id="PTHR42194:SF1">
    <property type="entry name" value="UPF0276 PROTEIN HI_1600"/>
    <property type="match status" value="1"/>
</dbReference>
<dbReference type="InterPro" id="IPR036237">
    <property type="entry name" value="Xyl_isomerase-like_sf"/>
</dbReference>
<evidence type="ECO:0008006" key="3">
    <source>
        <dbReference type="Google" id="ProtNLM"/>
    </source>
</evidence>
<dbReference type="AlphaFoldDB" id="A0AB36FNP0"/>
<dbReference type="NCBIfam" id="NF003818">
    <property type="entry name" value="PRK05409.1"/>
    <property type="match status" value="1"/>
</dbReference>
<accession>A0AB36FNP0</accession>
<comment type="caution">
    <text evidence="1">The sequence shown here is derived from an EMBL/GenBank/DDBJ whole genome shotgun (WGS) entry which is preliminary data.</text>
</comment>
<sequence length="279" mass="31767">MTQRSSPLIQSVGVGLRSEHVQHVLTNQPNIPWFELLIDNWMVPGGLLCAQFEAIVDSYPVTFHGVSLSLGGSHEIDFNYLKQIKELKKTAGAAWYSEHVAFTRHNGIEFHDLFPLPGTDESVQHLASRIREVQDYLGEQILIENVSSYIRFDESYLSEGEFLAELSACADCLLLVDINNFYINQFNHGMDAMTEMKKLPATRITELHLAGAKEIDGFIVDTHSHPVQDEVWELYQEMLSVWGPKPTLIEWDNNIPTWEILYGEYLKAATLCKQSVKNR</sequence>